<feature type="region of interest" description="Disordered" evidence="1">
    <location>
        <begin position="51"/>
        <end position="83"/>
    </location>
</feature>
<dbReference type="EMBL" id="WMQE01000033">
    <property type="protein sequence ID" value="MTK22233.1"/>
    <property type="molecule type" value="Genomic_DNA"/>
</dbReference>
<evidence type="ECO:0000313" key="3">
    <source>
        <dbReference type="Proteomes" id="UP000487649"/>
    </source>
</evidence>
<comment type="caution">
    <text evidence="2">The sequence shown here is derived from an EMBL/GenBank/DDBJ whole genome shotgun (WGS) entry which is preliminary data.</text>
</comment>
<proteinExistence type="predicted"/>
<gene>
    <name evidence="2" type="ORF">GMA92_12505</name>
</gene>
<dbReference type="InterPro" id="IPR025580">
    <property type="entry name" value="Gp46"/>
</dbReference>
<accession>A0A9X4XFV7</accession>
<feature type="compositionally biased region" description="Basic and acidic residues" evidence="1">
    <location>
        <begin position="53"/>
        <end position="74"/>
    </location>
</feature>
<feature type="compositionally biased region" description="Polar residues" evidence="1">
    <location>
        <begin position="1"/>
        <end position="25"/>
    </location>
</feature>
<dbReference type="Pfam" id="PF14265">
    <property type="entry name" value="DUF4355"/>
    <property type="match status" value="1"/>
</dbReference>
<feature type="region of interest" description="Disordered" evidence="1">
    <location>
        <begin position="1"/>
        <end position="34"/>
    </location>
</feature>
<sequence>MGADATNTNVNPETGTGDNQEQQPKSFDELLNDESYKSEYEKRLAQELASAKGKWESDHQQKLEEAKTEAEKLAKMNADQKAQYEQQKRLSELEAREKDITTRELKATAYETLAEKGLPKDLADILDYADAESCNKSIESVEKAFQLAVEKAVNEKLRGSSQPPKNGGNGSDATGLGFNFTGVRPKK</sequence>
<name>A0A9X4XFV7_9FIRM</name>
<dbReference type="Proteomes" id="UP000487649">
    <property type="component" value="Unassembled WGS sequence"/>
</dbReference>
<dbReference type="AlphaFoldDB" id="A0A9X4XFV7"/>
<evidence type="ECO:0000256" key="1">
    <source>
        <dbReference type="SAM" id="MobiDB-lite"/>
    </source>
</evidence>
<protein>
    <submittedName>
        <fullName evidence="2">DUF4355 domain-containing protein</fullName>
    </submittedName>
</protein>
<feature type="region of interest" description="Disordered" evidence="1">
    <location>
        <begin position="155"/>
        <end position="187"/>
    </location>
</feature>
<reference evidence="2 3" key="1">
    <citation type="journal article" date="2019" name="Nat. Med.">
        <title>A library of human gut bacterial isolates paired with longitudinal multiomics data enables mechanistic microbiome research.</title>
        <authorList>
            <person name="Poyet M."/>
            <person name="Groussin M."/>
            <person name="Gibbons S.M."/>
            <person name="Avila-Pacheco J."/>
            <person name="Jiang X."/>
            <person name="Kearney S.M."/>
            <person name="Perrotta A.R."/>
            <person name="Berdy B."/>
            <person name="Zhao S."/>
            <person name="Lieberman T.D."/>
            <person name="Swanson P.K."/>
            <person name="Smith M."/>
            <person name="Roesemann S."/>
            <person name="Alexander J.E."/>
            <person name="Rich S.A."/>
            <person name="Livny J."/>
            <person name="Vlamakis H."/>
            <person name="Clish C."/>
            <person name="Bullock K."/>
            <person name="Deik A."/>
            <person name="Scott J."/>
            <person name="Pierce K.A."/>
            <person name="Xavier R.J."/>
            <person name="Alm E.J."/>
        </authorList>
    </citation>
    <scope>NUCLEOTIDE SEQUENCE [LARGE SCALE GENOMIC DNA]</scope>
    <source>
        <strain evidence="2 3">BIOML-A198</strain>
    </source>
</reference>
<organism evidence="2 3">
    <name type="scientific">Turicibacter sanguinis</name>
    <dbReference type="NCBI Taxonomy" id="154288"/>
    <lineage>
        <taxon>Bacteria</taxon>
        <taxon>Bacillati</taxon>
        <taxon>Bacillota</taxon>
        <taxon>Erysipelotrichia</taxon>
        <taxon>Erysipelotrichales</taxon>
        <taxon>Turicibacteraceae</taxon>
        <taxon>Turicibacter</taxon>
    </lineage>
</organism>
<evidence type="ECO:0000313" key="2">
    <source>
        <dbReference type="EMBL" id="MTK22233.1"/>
    </source>
</evidence>